<evidence type="ECO:0000256" key="3">
    <source>
        <dbReference type="ARBA" id="ARBA00022555"/>
    </source>
</evidence>
<evidence type="ECO:0000256" key="10">
    <source>
        <dbReference type="ARBA" id="ARBA00022917"/>
    </source>
</evidence>
<evidence type="ECO:0000256" key="4">
    <source>
        <dbReference type="ARBA" id="ARBA00022598"/>
    </source>
</evidence>
<dbReference type="Pfam" id="PF00587">
    <property type="entry name" value="tRNA-synt_2b"/>
    <property type="match status" value="1"/>
</dbReference>
<dbReference type="EC" id="6.1.1.3" evidence="13"/>
<evidence type="ECO:0000259" key="15">
    <source>
        <dbReference type="PROSITE" id="PS50862"/>
    </source>
</evidence>
<dbReference type="InterPro" id="IPR002320">
    <property type="entry name" value="Thr-tRNA-ligase_IIa"/>
</dbReference>
<keyword evidence="18" id="KW-1185">Reference proteome</keyword>
<evidence type="ECO:0000256" key="1">
    <source>
        <dbReference type="ARBA" id="ARBA00008226"/>
    </source>
</evidence>
<evidence type="ECO:0000256" key="5">
    <source>
        <dbReference type="ARBA" id="ARBA00022723"/>
    </source>
</evidence>
<keyword evidence="2 13" id="KW-0963">Cytoplasm</keyword>
<dbReference type="InterPro" id="IPR012676">
    <property type="entry name" value="TGS-like"/>
</dbReference>
<dbReference type="PROSITE" id="PS50862">
    <property type="entry name" value="AA_TRNA_LIGASE_II"/>
    <property type="match status" value="1"/>
</dbReference>
<evidence type="ECO:0000313" key="17">
    <source>
        <dbReference type="EMBL" id="GGB73871.1"/>
    </source>
</evidence>
<dbReference type="CDD" id="cd01667">
    <property type="entry name" value="TGS_ThrRS"/>
    <property type="match status" value="1"/>
</dbReference>
<evidence type="ECO:0000256" key="12">
    <source>
        <dbReference type="ARBA" id="ARBA00049515"/>
    </source>
</evidence>
<accession>A0ABQ1JSI5</accession>
<feature type="binding site" evidence="13">
    <location>
        <position position="528"/>
    </location>
    <ligand>
        <name>Zn(2+)</name>
        <dbReference type="ChEBI" id="CHEBI:29105"/>
        <note>catalytic</note>
    </ligand>
</feature>
<evidence type="ECO:0000256" key="9">
    <source>
        <dbReference type="ARBA" id="ARBA00022884"/>
    </source>
</evidence>
<protein>
    <recommendedName>
        <fullName evidence="13">Threonine--tRNA ligase</fullName>
        <ecNumber evidence="13">6.1.1.3</ecNumber>
    </recommendedName>
    <alternativeName>
        <fullName evidence="13">Threonyl-tRNA synthetase</fullName>
        <shortName evidence="13">ThrRS</shortName>
    </alternativeName>
</protein>
<dbReference type="SMART" id="SM00863">
    <property type="entry name" value="tRNA_SAD"/>
    <property type="match status" value="1"/>
</dbReference>
<dbReference type="Gene3D" id="3.30.54.20">
    <property type="match status" value="1"/>
</dbReference>
<dbReference type="InterPro" id="IPR006195">
    <property type="entry name" value="aa-tRNA-synth_II"/>
</dbReference>
<organism evidence="17 18">
    <name type="scientific">Henriciella pelagia</name>
    <dbReference type="NCBI Taxonomy" id="1977912"/>
    <lineage>
        <taxon>Bacteria</taxon>
        <taxon>Pseudomonadati</taxon>
        <taxon>Pseudomonadota</taxon>
        <taxon>Alphaproteobacteria</taxon>
        <taxon>Hyphomonadales</taxon>
        <taxon>Hyphomonadaceae</taxon>
        <taxon>Henriciella</taxon>
    </lineage>
</organism>
<dbReference type="PRINTS" id="PR01047">
    <property type="entry name" value="TRNASYNTHTHR"/>
</dbReference>
<dbReference type="InterPro" id="IPR036621">
    <property type="entry name" value="Anticodon-bd_dom_sf"/>
</dbReference>
<evidence type="ECO:0000256" key="2">
    <source>
        <dbReference type="ARBA" id="ARBA00022490"/>
    </source>
</evidence>
<dbReference type="Pfam" id="PF07973">
    <property type="entry name" value="tRNA_SAD"/>
    <property type="match status" value="1"/>
</dbReference>
<dbReference type="InterPro" id="IPR012675">
    <property type="entry name" value="Beta-grasp_dom_sf"/>
</dbReference>
<comment type="cofactor">
    <cofactor evidence="13">
        <name>Zn(2+)</name>
        <dbReference type="ChEBI" id="CHEBI:29105"/>
    </cofactor>
    <text evidence="13">Binds 1 zinc ion per subunit.</text>
</comment>
<dbReference type="PANTHER" id="PTHR11451">
    <property type="entry name" value="THREONINE-TRNA LIGASE"/>
    <property type="match status" value="1"/>
</dbReference>
<keyword evidence="10 13" id="KW-0648">Protein biosynthesis</keyword>
<keyword evidence="6 13" id="KW-0547">Nucleotide-binding</keyword>
<dbReference type="Pfam" id="PF03129">
    <property type="entry name" value="HGTP_anticodon"/>
    <property type="match status" value="1"/>
</dbReference>
<dbReference type="InterPro" id="IPR033728">
    <property type="entry name" value="ThrRS_core"/>
</dbReference>
<sequence length="659" mass="74561">MINVTLPDGSVRQYEDGSSPSDVAMSISPGLHKAALAAKVNGEMYDLNRPLEGDAEVAIVTARDKEGLELLRHDAAHVLAQAVQELYPDTQVTIGPVIDDGFYYDFAREEPFSTEDFEKIEAKMREIVDKDYPIIREVWSKEDAIETFKKIGEDYKAQIIDDIIPPGEPITVYKQGDWFDLCRGPHLPSTGKLPKAFKLMKLAGAYWRGDSRNEMLQRMYGTAWANEKDLKAHLTRLEEAEKRDHRKLGRELDLFHLDGMAAAGSVFWHAKGYTIWRQIESYMRRRLDAEGYDEIKTPQLMDSVQWEKSGHWGKYRENMFIVPDFIPEGEEGVEIKVPEDAKLMALKPMNCPAHVEVFKQGQKSYRDLPLRLAEFGCCHRNEPHGAIHGIMRVRQFTQDDAHIFCREDQIVEESIKFCRLLESVYRDFGFEDIAVKLSTRPEIRAGSDEVWDRAEKGLQDAVEAAGLPCEILPGEGAFYGPKLEFQLTDAIGRIWQCGTLQLDYVLPERLGAEYTAPDGSRQRPVMLHRAILGSMERFIGILIEEFSGAFPMWLSPVQVVVATITSEADAYAEKAAEELRKAGLRVEVDLRNEKINYKVREHSLQKVPVIAVVGEREAAEGTLALRRFGSKGQEILSLAETAQKLSDEATAPDLKRVKA</sequence>
<keyword evidence="5 13" id="KW-0479">Metal-binding</keyword>
<comment type="similarity">
    <text evidence="1 13">Belongs to the class-II aminoacyl-tRNA synthetase family.</text>
</comment>
<feature type="binding site" evidence="13">
    <location>
        <position position="402"/>
    </location>
    <ligand>
        <name>Zn(2+)</name>
        <dbReference type="ChEBI" id="CHEBI:29105"/>
        <note>catalytic</note>
    </ligand>
</feature>
<dbReference type="Gene3D" id="3.30.930.10">
    <property type="entry name" value="Bira Bifunctional Protein, Domain 2"/>
    <property type="match status" value="1"/>
</dbReference>
<dbReference type="InterPro" id="IPR002314">
    <property type="entry name" value="aa-tRNA-synt_IIb"/>
</dbReference>
<keyword evidence="8 13" id="KW-0067">ATP-binding</keyword>
<name>A0ABQ1JSI5_9PROT</name>
<reference evidence="18" key="1">
    <citation type="journal article" date="2019" name="Int. J. Syst. Evol. Microbiol.">
        <title>The Global Catalogue of Microorganisms (GCM) 10K type strain sequencing project: providing services to taxonomists for standard genome sequencing and annotation.</title>
        <authorList>
            <consortium name="The Broad Institute Genomics Platform"/>
            <consortium name="The Broad Institute Genome Sequencing Center for Infectious Disease"/>
            <person name="Wu L."/>
            <person name="Ma J."/>
        </authorList>
    </citation>
    <scope>NUCLEOTIDE SEQUENCE [LARGE SCALE GENOMIC DNA]</scope>
    <source>
        <strain evidence="18">CGMCC 1.15928</strain>
    </source>
</reference>
<dbReference type="InterPro" id="IPR012947">
    <property type="entry name" value="tRNA_SAD"/>
</dbReference>
<evidence type="ECO:0000256" key="7">
    <source>
        <dbReference type="ARBA" id="ARBA00022833"/>
    </source>
</evidence>
<comment type="catalytic activity">
    <reaction evidence="12 13">
        <text>tRNA(Thr) + L-threonine + ATP = L-threonyl-tRNA(Thr) + AMP + diphosphate + H(+)</text>
        <dbReference type="Rhea" id="RHEA:24624"/>
        <dbReference type="Rhea" id="RHEA-COMP:9670"/>
        <dbReference type="Rhea" id="RHEA-COMP:9704"/>
        <dbReference type="ChEBI" id="CHEBI:15378"/>
        <dbReference type="ChEBI" id="CHEBI:30616"/>
        <dbReference type="ChEBI" id="CHEBI:33019"/>
        <dbReference type="ChEBI" id="CHEBI:57926"/>
        <dbReference type="ChEBI" id="CHEBI:78442"/>
        <dbReference type="ChEBI" id="CHEBI:78534"/>
        <dbReference type="ChEBI" id="CHEBI:456215"/>
        <dbReference type="EC" id="6.1.1.3"/>
    </reaction>
</comment>
<dbReference type="RefSeq" id="WP_084391956.1">
    <property type="nucleotide sequence ID" value="NZ_BMKF01000002.1"/>
</dbReference>
<dbReference type="HAMAP" id="MF_00184">
    <property type="entry name" value="Thr_tRNA_synth"/>
    <property type="match status" value="1"/>
</dbReference>
<dbReference type="CDD" id="cd00771">
    <property type="entry name" value="ThrRS_core"/>
    <property type="match status" value="1"/>
</dbReference>
<proteinExistence type="inferred from homology"/>
<keyword evidence="4 13" id="KW-0436">Ligase</keyword>
<dbReference type="InterPro" id="IPR004154">
    <property type="entry name" value="Anticodon-bd"/>
</dbReference>
<dbReference type="SUPFAM" id="SSF55186">
    <property type="entry name" value="ThrRS/AlaRS common domain"/>
    <property type="match status" value="1"/>
</dbReference>
<dbReference type="SUPFAM" id="SSF81271">
    <property type="entry name" value="TGS-like"/>
    <property type="match status" value="1"/>
</dbReference>
<keyword evidence="9 13" id="KW-0694">RNA-binding</keyword>
<comment type="caution">
    <text evidence="13">Lacks conserved residue(s) required for the propagation of feature annotation.</text>
</comment>
<dbReference type="InterPro" id="IPR047246">
    <property type="entry name" value="ThrRS_anticodon"/>
</dbReference>
<dbReference type="CDD" id="cd00860">
    <property type="entry name" value="ThrRS_anticodon"/>
    <property type="match status" value="1"/>
</dbReference>
<dbReference type="Gene3D" id="3.10.20.30">
    <property type="match status" value="1"/>
</dbReference>
<keyword evidence="11 13" id="KW-0030">Aminoacyl-tRNA synthetase</keyword>
<comment type="subunit">
    <text evidence="13">Homodimer.</text>
</comment>
<feature type="domain" description="Aminoacyl-transfer RNA synthetases class-II family profile" evidence="15">
    <location>
        <begin position="244"/>
        <end position="551"/>
    </location>
</feature>
<comment type="subcellular location">
    <subcellularLocation>
        <location evidence="13">Cytoplasm</location>
    </subcellularLocation>
</comment>
<dbReference type="PROSITE" id="PS51880">
    <property type="entry name" value="TGS"/>
    <property type="match status" value="1"/>
</dbReference>
<evidence type="ECO:0000259" key="16">
    <source>
        <dbReference type="PROSITE" id="PS51880"/>
    </source>
</evidence>
<dbReference type="Gene3D" id="3.40.50.800">
    <property type="entry name" value="Anticodon-binding domain"/>
    <property type="match status" value="1"/>
</dbReference>
<evidence type="ECO:0000256" key="8">
    <source>
        <dbReference type="ARBA" id="ARBA00022840"/>
    </source>
</evidence>
<dbReference type="InterPro" id="IPR018163">
    <property type="entry name" value="Thr/Ala-tRNA-synth_IIc_edit"/>
</dbReference>
<feature type="region of interest" description="Disordered" evidence="14">
    <location>
        <begin position="1"/>
        <end position="20"/>
    </location>
</feature>
<evidence type="ECO:0000256" key="14">
    <source>
        <dbReference type="SAM" id="MobiDB-lite"/>
    </source>
</evidence>
<evidence type="ECO:0000256" key="13">
    <source>
        <dbReference type="HAMAP-Rule" id="MF_00184"/>
    </source>
</evidence>
<dbReference type="PANTHER" id="PTHR11451:SF44">
    <property type="entry name" value="THREONINE--TRNA LIGASE, CHLOROPLASTIC_MITOCHONDRIAL 2"/>
    <property type="match status" value="1"/>
</dbReference>
<feature type="binding site" evidence="13">
    <location>
        <position position="351"/>
    </location>
    <ligand>
        <name>Zn(2+)</name>
        <dbReference type="ChEBI" id="CHEBI:29105"/>
        <note>catalytic</note>
    </ligand>
</feature>
<evidence type="ECO:0000313" key="18">
    <source>
        <dbReference type="Proteomes" id="UP000628854"/>
    </source>
</evidence>
<dbReference type="Proteomes" id="UP000628854">
    <property type="component" value="Unassembled WGS sequence"/>
</dbReference>
<dbReference type="GO" id="GO:0016874">
    <property type="term" value="F:ligase activity"/>
    <property type="evidence" value="ECO:0007669"/>
    <property type="project" value="UniProtKB-KW"/>
</dbReference>
<dbReference type="Gene3D" id="3.30.980.10">
    <property type="entry name" value="Threonyl-trna Synthetase, Chain A, domain 2"/>
    <property type="match status" value="1"/>
</dbReference>
<keyword evidence="3 13" id="KW-0820">tRNA-binding</keyword>
<dbReference type="SUPFAM" id="SSF55681">
    <property type="entry name" value="Class II aaRS and biotin synthetases"/>
    <property type="match status" value="1"/>
</dbReference>
<dbReference type="SUPFAM" id="SSF52954">
    <property type="entry name" value="Class II aaRS ABD-related"/>
    <property type="match status" value="1"/>
</dbReference>
<gene>
    <name evidence="13 17" type="primary">thrS</name>
    <name evidence="17" type="ORF">GCM10011503_23250</name>
</gene>
<feature type="domain" description="TGS" evidence="16">
    <location>
        <begin position="1"/>
        <end position="61"/>
    </location>
</feature>
<dbReference type="Pfam" id="PF02824">
    <property type="entry name" value="TGS"/>
    <property type="match status" value="1"/>
</dbReference>
<dbReference type="InterPro" id="IPR045864">
    <property type="entry name" value="aa-tRNA-synth_II/BPL/LPL"/>
</dbReference>
<evidence type="ECO:0000256" key="6">
    <source>
        <dbReference type="ARBA" id="ARBA00022741"/>
    </source>
</evidence>
<keyword evidence="7 13" id="KW-0862">Zinc</keyword>
<evidence type="ECO:0000256" key="11">
    <source>
        <dbReference type="ARBA" id="ARBA00023146"/>
    </source>
</evidence>
<dbReference type="NCBIfam" id="TIGR00418">
    <property type="entry name" value="thrS"/>
    <property type="match status" value="1"/>
</dbReference>
<dbReference type="EMBL" id="BMKF01000002">
    <property type="protein sequence ID" value="GGB73871.1"/>
    <property type="molecule type" value="Genomic_DNA"/>
</dbReference>
<dbReference type="InterPro" id="IPR004095">
    <property type="entry name" value="TGS"/>
</dbReference>
<comment type="caution">
    <text evidence="17">The sequence shown here is derived from an EMBL/GenBank/DDBJ whole genome shotgun (WGS) entry which is preliminary data.</text>
</comment>